<feature type="region of interest" description="Disordered" evidence="1">
    <location>
        <begin position="1"/>
        <end position="68"/>
    </location>
</feature>
<organism evidence="2 3">
    <name type="scientific">Marmoricola endophyticus</name>
    <dbReference type="NCBI Taxonomy" id="2040280"/>
    <lineage>
        <taxon>Bacteria</taxon>
        <taxon>Bacillati</taxon>
        <taxon>Actinomycetota</taxon>
        <taxon>Actinomycetes</taxon>
        <taxon>Propionibacteriales</taxon>
        <taxon>Nocardioidaceae</taxon>
        <taxon>Marmoricola</taxon>
    </lineage>
</organism>
<dbReference type="RefSeq" id="WP_229660864.1">
    <property type="nucleotide sequence ID" value="NZ_BMKQ01000001.1"/>
</dbReference>
<dbReference type="Proteomes" id="UP000649179">
    <property type="component" value="Unassembled WGS sequence"/>
</dbReference>
<evidence type="ECO:0000313" key="2">
    <source>
        <dbReference type="EMBL" id="GGF52231.1"/>
    </source>
</evidence>
<evidence type="ECO:0000256" key="1">
    <source>
        <dbReference type="SAM" id="MobiDB-lite"/>
    </source>
</evidence>
<dbReference type="EMBL" id="BMKQ01000001">
    <property type="protein sequence ID" value="GGF52231.1"/>
    <property type="molecule type" value="Genomic_DNA"/>
</dbReference>
<protein>
    <submittedName>
        <fullName evidence="2">Uncharacterized protein</fullName>
    </submittedName>
</protein>
<sequence length="68" mass="7420">MSEDVADSSGAERRREAQRAAARRRRLDEVFGTTMPEQTSDDVDATGPDAGGRGDTWLREQVPPHHGG</sequence>
<keyword evidence="3" id="KW-1185">Reference proteome</keyword>
<name>A0A917BPD2_9ACTN</name>
<gene>
    <name evidence="2" type="ORF">GCM10011519_27770</name>
</gene>
<accession>A0A917BPD2</accession>
<dbReference type="AlphaFoldDB" id="A0A917BPD2"/>
<evidence type="ECO:0000313" key="3">
    <source>
        <dbReference type="Proteomes" id="UP000649179"/>
    </source>
</evidence>
<proteinExistence type="predicted"/>
<reference evidence="2" key="2">
    <citation type="submission" date="2020-09" db="EMBL/GenBank/DDBJ databases">
        <authorList>
            <person name="Sun Q."/>
            <person name="Zhou Y."/>
        </authorList>
    </citation>
    <scope>NUCLEOTIDE SEQUENCE</scope>
    <source>
        <strain evidence="2">CGMCC 1.16067</strain>
    </source>
</reference>
<comment type="caution">
    <text evidence="2">The sequence shown here is derived from an EMBL/GenBank/DDBJ whole genome shotgun (WGS) entry which is preliminary data.</text>
</comment>
<reference evidence="2" key="1">
    <citation type="journal article" date="2014" name="Int. J. Syst. Evol. Microbiol.">
        <title>Complete genome sequence of Corynebacterium casei LMG S-19264T (=DSM 44701T), isolated from a smear-ripened cheese.</title>
        <authorList>
            <consortium name="US DOE Joint Genome Institute (JGI-PGF)"/>
            <person name="Walter F."/>
            <person name="Albersmeier A."/>
            <person name="Kalinowski J."/>
            <person name="Ruckert C."/>
        </authorList>
    </citation>
    <scope>NUCLEOTIDE SEQUENCE</scope>
    <source>
        <strain evidence="2">CGMCC 1.16067</strain>
    </source>
</reference>